<protein>
    <recommendedName>
        <fullName evidence="6">Legume lectin domain-containing protein</fullName>
    </recommendedName>
</protein>
<dbReference type="EMBL" id="KB007885">
    <property type="protein sequence ID" value="ELR22385.1"/>
    <property type="molecule type" value="Genomic_DNA"/>
</dbReference>
<dbReference type="RefSeq" id="XP_004367641.1">
    <property type="nucleotide sequence ID" value="XM_004367584.1"/>
</dbReference>
<evidence type="ECO:0000256" key="2">
    <source>
        <dbReference type="SAM" id="Phobius"/>
    </source>
</evidence>
<feature type="region of interest" description="Disordered" evidence="1">
    <location>
        <begin position="203"/>
        <end position="245"/>
    </location>
</feature>
<evidence type="ECO:0000256" key="1">
    <source>
        <dbReference type="SAM" id="MobiDB-lite"/>
    </source>
</evidence>
<feature type="region of interest" description="Disordered" evidence="1">
    <location>
        <begin position="94"/>
        <end position="117"/>
    </location>
</feature>
<dbReference type="VEuPathDB" id="AmoebaDB:ACA1_254020"/>
<evidence type="ECO:0000256" key="3">
    <source>
        <dbReference type="SAM" id="SignalP"/>
    </source>
</evidence>
<keyword evidence="2" id="KW-0472">Membrane</keyword>
<name>L8HB02_ACACF</name>
<sequence>MVKAWRAALLVALLVLLSGSGFPFPNSLFVGVSDAQSCRQVVTNTNSTTNGKLASEVPRVAQRLDVQADLNDPKLTLGSVELYSDTGDGLQPRIPHANGAFNSTGAPIDTTGGGGGGTTQFRFNATTKGGIALANGTSYWLVLAFADGSYRVLQGSTIPYDGAPIGGLVGLGGKVVVEQQGGWVDSNEVVALSIDIFGCLQPSPSPSPSLSPTPMPAPSMPPAASRSPTRSPTPSPSASRAPAVSPLATGVEVDFGSEEPTFDLSVPRSSGTKVGGSFLGLTVDGWSLDLRPYDVSVVNTTVGGADESFVVETHTYASLLADNATTFAQIFAFYAQAVDDTAFDALDLTIRPNTVKWSINITTANGNASSLSQQPFSVSYRLADLTATEAAAATATVVKRRGEPRANMTTYYVPLTSSGTPLVAVVEVFDVALADGTLVPLVGHDVRLASGLLSRREQAVYEYELVLEFAPFNQSLYYDPSLGLGVLLGRSDASGDGNGDDDNLALVVATSVVIPLAFVLVVGAVVVGVAVLWWRKRRANAHLQHQIDQMRDNSAL</sequence>
<dbReference type="GeneID" id="14923319"/>
<reference evidence="4 5" key="1">
    <citation type="journal article" date="2013" name="Genome Biol.">
        <title>Genome of Acanthamoeba castellanii highlights extensive lateral gene transfer and early evolution of tyrosine kinase signaling.</title>
        <authorList>
            <person name="Clarke M."/>
            <person name="Lohan A.J."/>
            <person name="Liu B."/>
            <person name="Lagkouvardos I."/>
            <person name="Roy S."/>
            <person name="Zafar N."/>
            <person name="Bertelli C."/>
            <person name="Schilde C."/>
            <person name="Kianianmomeni A."/>
            <person name="Burglin T.R."/>
            <person name="Frech C."/>
            <person name="Turcotte B."/>
            <person name="Kopec K.O."/>
            <person name="Synnott J.M."/>
            <person name="Choo C."/>
            <person name="Paponov I."/>
            <person name="Finkler A."/>
            <person name="Soon Heng Tan C."/>
            <person name="Hutchins A.P."/>
            <person name="Weinmeier T."/>
            <person name="Rattei T."/>
            <person name="Chu J.S."/>
            <person name="Gimenez G."/>
            <person name="Irimia M."/>
            <person name="Rigden D.J."/>
            <person name="Fitzpatrick D.A."/>
            <person name="Lorenzo-Morales J."/>
            <person name="Bateman A."/>
            <person name="Chiu C.H."/>
            <person name="Tang P."/>
            <person name="Hegemann P."/>
            <person name="Fromm H."/>
            <person name="Raoult D."/>
            <person name="Greub G."/>
            <person name="Miranda-Saavedra D."/>
            <person name="Chen N."/>
            <person name="Nash P."/>
            <person name="Ginger M.L."/>
            <person name="Horn M."/>
            <person name="Schaap P."/>
            <person name="Caler L."/>
            <person name="Loftus B."/>
        </authorList>
    </citation>
    <scope>NUCLEOTIDE SEQUENCE [LARGE SCALE GENOMIC DNA]</scope>
    <source>
        <strain evidence="4 5">Neff</strain>
    </source>
</reference>
<evidence type="ECO:0000313" key="4">
    <source>
        <dbReference type="EMBL" id="ELR22385.1"/>
    </source>
</evidence>
<dbReference type="Proteomes" id="UP000011083">
    <property type="component" value="Unassembled WGS sequence"/>
</dbReference>
<feature type="compositionally biased region" description="Low complexity" evidence="1">
    <location>
        <begin position="222"/>
        <end position="245"/>
    </location>
</feature>
<dbReference type="AlphaFoldDB" id="L8HB02"/>
<proteinExistence type="predicted"/>
<evidence type="ECO:0008006" key="6">
    <source>
        <dbReference type="Google" id="ProtNLM"/>
    </source>
</evidence>
<feature type="transmembrane region" description="Helical" evidence="2">
    <location>
        <begin position="512"/>
        <end position="534"/>
    </location>
</feature>
<feature type="chain" id="PRO_5003990916" description="Legume lectin domain-containing protein" evidence="3">
    <location>
        <begin position="22"/>
        <end position="556"/>
    </location>
</feature>
<keyword evidence="2" id="KW-1133">Transmembrane helix</keyword>
<feature type="signal peptide" evidence="3">
    <location>
        <begin position="1"/>
        <end position="21"/>
    </location>
</feature>
<keyword evidence="3" id="KW-0732">Signal</keyword>
<gene>
    <name evidence="4" type="ORF">ACA1_254020</name>
</gene>
<accession>L8HB02</accession>
<keyword evidence="5" id="KW-1185">Reference proteome</keyword>
<feature type="compositionally biased region" description="Pro residues" evidence="1">
    <location>
        <begin position="203"/>
        <end position="221"/>
    </location>
</feature>
<dbReference type="KEGG" id="acan:ACA1_254020"/>
<keyword evidence="2" id="KW-0812">Transmembrane</keyword>
<evidence type="ECO:0000313" key="5">
    <source>
        <dbReference type="Proteomes" id="UP000011083"/>
    </source>
</evidence>
<organism evidence="4 5">
    <name type="scientific">Acanthamoeba castellanii (strain ATCC 30010 / Neff)</name>
    <dbReference type="NCBI Taxonomy" id="1257118"/>
    <lineage>
        <taxon>Eukaryota</taxon>
        <taxon>Amoebozoa</taxon>
        <taxon>Discosea</taxon>
        <taxon>Longamoebia</taxon>
        <taxon>Centramoebida</taxon>
        <taxon>Acanthamoebidae</taxon>
        <taxon>Acanthamoeba</taxon>
    </lineage>
</organism>